<dbReference type="PIRSF" id="PIRSF000151">
    <property type="entry name" value="GPR"/>
    <property type="match status" value="1"/>
</dbReference>
<comment type="pathway">
    <text evidence="1 7">Amino-acid biosynthesis; L-proline biosynthesis; L-glutamate 5-semialdehyde from L-glutamate: step 2/2.</text>
</comment>
<evidence type="ECO:0000256" key="4">
    <source>
        <dbReference type="ARBA" id="ARBA00022857"/>
    </source>
</evidence>
<dbReference type="CDD" id="cd07079">
    <property type="entry name" value="ALDH_F18-19_ProA-GPR"/>
    <property type="match status" value="1"/>
</dbReference>
<dbReference type="InterPro" id="IPR016163">
    <property type="entry name" value="Ald_DH_C"/>
</dbReference>
<dbReference type="AlphaFoldDB" id="A0A5M8FVH5"/>
<dbReference type="GO" id="GO:0004350">
    <property type="term" value="F:glutamate-5-semialdehyde dehydrogenase activity"/>
    <property type="evidence" value="ECO:0007669"/>
    <property type="project" value="UniProtKB-UniRule"/>
</dbReference>
<evidence type="ECO:0000256" key="7">
    <source>
        <dbReference type="HAMAP-Rule" id="MF_00412"/>
    </source>
</evidence>
<evidence type="ECO:0000256" key="2">
    <source>
        <dbReference type="ARBA" id="ARBA00022605"/>
    </source>
</evidence>
<dbReference type="Proteomes" id="UP000322981">
    <property type="component" value="Unassembled WGS sequence"/>
</dbReference>
<dbReference type="GO" id="GO:0005737">
    <property type="term" value="C:cytoplasm"/>
    <property type="evidence" value="ECO:0007669"/>
    <property type="project" value="UniProtKB-SubCell"/>
</dbReference>
<evidence type="ECO:0000313" key="9">
    <source>
        <dbReference type="EMBL" id="KAA6187822.1"/>
    </source>
</evidence>
<dbReference type="SUPFAM" id="SSF53720">
    <property type="entry name" value="ALDH-like"/>
    <property type="match status" value="1"/>
</dbReference>
<evidence type="ECO:0000313" key="10">
    <source>
        <dbReference type="Proteomes" id="UP000322981"/>
    </source>
</evidence>
<dbReference type="PANTHER" id="PTHR11063:SF8">
    <property type="entry name" value="DELTA-1-PYRROLINE-5-CARBOXYLATE SYNTHASE"/>
    <property type="match status" value="1"/>
</dbReference>
<organism evidence="9 10">
    <name type="scientific">Thiohalocapsa marina</name>
    <dbReference type="NCBI Taxonomy" id="424902"/>
    <lineage>
        <taxon>Bacteria</taxon>
        <taxon>Pseudomonadati</taxon>
        <taxon>Pseudomonadota</taxon>
        <taxon>Gammaproteobacteria</taxon>
        <taxon>Chromatiales</taxon>
        <taxon>Chromatiaceae</taxon>
        <taxon>Thiohalocapsa</taxon>
    </lineage>
</organism>
<sequence length="424" mass="45153">MASSEITAVDTYMTEVGQRARAASRQMARAETAAKNAALTAIAEDLDRQRADLVQANAADLKAGADKGLDAALLDRLELTPPRIDAMIEGLAQIAGLPDPIGAITDLNYRPSGIQVGRMRVPLGVVGIIYESRPNVTADAAALCLKSGNATVLRGGSEAFQSNQAIAGCIQRGLERAGLPADAVQVLQTTDRAAVGQMITRPEHIDVIIPRGGKGLIERISRDARVPVIKHLDGICHVYIDDRADPDKAFAVAMNAKTQRYGTCNTMETLLVAQGIADAVLPRLAVALMEKGVELRGCPRTRALVEGVAPASDADWDTEYLAPILAIRVVADMDAAIDHIEHHGSHHTDSIVTEDYGRARRFLREVDSSSVMVNASTRFADGFEYGLGAEIGISTDKFHARGPVGLDGLTSVKFVVLGDGHVRT</sequence>
<dbReference type="PANTHER" id="PTHR11063">
    <property type="entry name" value="GLUTAMATE SEMIALDEHYDE DEHYDROGENASE"/>
    <property type="match status" value="1"/>
</dbReference>
<comment type="similarity">
    <text evidence="7">Belongs to the gamma-glutamyl phosphate reductase family.</text>
</comment>
<name>A0A5M8FVH5_9GAMM</name>
<dbReference type="NCBIfam" id="NF001221">
    <property type="entry name" value="PRK00197.1"/>
    <property type="match status" value="1"/>
</dbReference>
<dbReference type="InterPro" id="IPR000965">
    <property type="entry name" value="GPR_dom"/>
</dbReference>
<dbReference type="GO" id="GO:0055129">
    <property type="term" value="P:L-proline biosynthetic process"/>
    <property type="evidence" value="ECO:0007669"/>
    <property type="project" value="UniProtKB-UniRule"/>
</dbReference>
<accession>A0A5M8FVH5</accession>
<dbReference type="GO" id="GO:0050661">
    <property type="term" value="F:NADP binding"/>
    <property type="evidence" value="ECO:0007669"/>
    <property type="project" value="InterPro"/>
</dbReference>
<dbReference type="Gene3D" id="3.40.605.10">
    <property type="entry name" value="Aldehyde Dehydrogenase, Chain A, domain 1"/>
    <property type="match status" value="1"/>
</dbReference>
<comment type="function">
    <text evidence="7">Catalyzes the NADPH-dependent reduction of L-glutamate 5-phosphate into L-glutamate 5-semialdehyde and phosphate. The product spontaneously undergoes cyclization to form 1-pyrroline-5-carboxylate.</text>
</comment>
<reference evidence="9 10" key="1">
    <citation type="submission" date="2019-09" db="EMBL/GenBank/DDBJ databases">
        <title>Whole-genome sequence of the purple sulfur bacterium Thiohalocapsa marina DSM 19078.</title>
        <authorList>
            <person name="Kyndt J.A."/>
            <person name="Meyer T.E."/>
        </authorList>
    </citation>
    <scope>NUCLEOTIDE SEQUENCE [LARGE SCALE GENOMIC DNA]</scope>
    <source>
        <strain evidence="9 10">DSM 19078</strain>
    </source>
</reference>
<evidence type="ECO:0000256" key="1">
    <source>
        <dbReference type="ARBA" id="ARBA00004985"/>
    </source>
</evidence>
<dbReference type="Pfam" id="PF00171">
    <property type="entry name" value="Aldedh"/>
    <property type="match status" value="2"/>
</dbReference>
<gene>
    <name evidence="7" type="primary">proA</name>
    <name evidence="9" type="ORF">F2Q65_00845</name>
</gene>
<evidence type="ECO:0000256" key="5">
    <source>
        <dbReference type="ARBA" id="ARBA00023002"/>
    </source>
</evidence>
<dbReference type="NCBIfam" id="TIGR00407">
    <property type="entry name" value="proA"/>
    <property type="match status" value="1"/>
</dbReference>
<feature type="domain" description="Aldehyde dehydrogenase" evidence="8">
    <location>
        <begin position="17"/>
        <end position="288"/>
    </location>
</feature>
<dbReference type="Gene3D" id="3.40.309.10">
    <property type="entry name" value="Aldehyde Dehydrogenase, Chain A, domain 2"/>
    <property type="match status" value="1"/>
</dbReference>
<keyword evidence="5 7" id="KW-0560">Oxidoreductase</keyword>
<comment type="catalytic activity">
    <reaction evidence="6 7">
        <text>L-glutamate 5-semialdehyde + phosphate + NADP(+) = L-glutamyl 5-phosphate + NADPH + H(+)</text>
        <dbReference type="Rhea" id="RHEA:19541"/>
        <dbReference type="ChEBI" id="CHEBI:15378"/>
        <dbReference type="ChEBI" id="CHEBI:43474"/>
        <dbReference type="ChEBI" id="CHEBI:57783"/>
        <dbReference type="ChEBI" id="CHEBI:58066"/>
        <dbReference type="ChEBI" id="CHEBI:58274"/>
        <dbReference type="ChEBI" id="CHEBI:58349"/>
        <dbReference type="EC" id="1.2.1.41"/>
    </reaction>
</comment>
<evidence type="ECO:0000256" key="6">
    <source>
        <dbReference type="ARBA" id="ARBA00049024"/>
    </source>
</evidence>
<keyword evidence="10" id="KW-1185">Reference proteome</keyword>
<evidence type="ECO:0000256" key="3">
    <source>
        <dbReference type="ARBA" id="ARBA00022650"/>
    </source>
</evidence>
<dbReference type="InterPro" id="IPR016161">
    <property type="entry name" value="Ald_DH/histidinol_DH"/>
</dbReference>
<comment type="caution">
    <text evidence="9">The sequence shown here is derived from an EMBL/GenBank/DDBJ whole genome shotgun (WGS) entry which is preliminary data.</text>
</comment>
<keyword evidence="4 7" id="KW-0521">NADP</keyword>
<protein>
    <recommendedName>
        <fullName evidence="7">Gamma-glutamyl phosphate reductase</fullName>
        <shortName evidence="7">GPR</shortName>
        <ecNumber evidence="7">1.2.1.41</ecNumber>
    </recommendedName>
    <alternativeName>
        <fullName evidence="7">Glutamate-5-semialdehyde dehydrogenase</fullName>
    </alternativeName>
    <alternativeName>
        <fullName evidence="7">Glutamyl-gamma-semialdehyde dehydrogenase</fullName>
        <shortName evidence="7">GSA dehydrogenase</shortName>
    </alternativeName>
</protein>
<dbReference type="InterPro" id="IPR012134">
    <property type="entry name" value="Glu-5-SA_DH"/>
</dbReference>
<comment type="subcellular location">
    <subcellularLocation>
        <location evidence="7">Cytoplasm</location>
    </subcellularLocation>
</comment>
<dbReference type="OrthoDB" id="9809970at2"/>
<dbReference type="UniPathway" id="UPA00098">
    <property type="reaction ID" value="UER00360"/>
</dbReference>
<dbReference type="InterPro" id="IPR016162">
    <property type="entry name" value="Ald_DH_N"/>
</dbReference>
<keyword evidence="7" id="KW-0963">Cytoplasm</keyword>
<keyword evidence="3 7" id="KW-0641">Proline biosynthesis</keyword>
<dbReference type="RefSeq" id="WP_150089444.1">
    <property type="nucleotide sequence ID" value="NZ_JBFUOH010000103.1"/>
</dbReference>
<dbReference type="HAMAP" id="MF_00412">
    <property type="entry name" value="ProA"/>
    <property type="match status" value="1"/>
</dbReference>
<dbReference type="PROSITE" id="PS01223">
    <property type="entry name" value="PROA"/>
    <property type="match status" value="1"/>
</dbReference>
<evidence type="ECO:0000259" key="8">
    <source>
        <dbReference type="Pfam" id="PF00171"/>
    </source>
</evidence>
<dbReference type="EC" id="1.2.1.41" evidence="7"/>
<dbReference type="EMBL" id="VWXX01000001">
    <property type="protein sequence ID" value="KAA6187822.1"/>
    <property type="molecule type" value="Genomic_DNA"/>
</dbReference>
<dbReference type="InterPro" id="IPR020593">
    <property type="entry name" value="G-glutamylP_reductase_CS"/>
</dbReference>
<feature type="domain" description="Aldehyde dehydrogenase" evidence="8">
    <location>
        <begin position="314"/>
        <end position="380"/>
    </location>
</feature>
<keyword evidence="2 7" id="KW-0028">Amino-acid biosynthesis</keyword>
<dbReference type="InterPro" id="IPR015590">
    <property type="entry name" value="Aldehyde_DH_dom"/>
</dbReference>
<dbReference type="FunFam" id="3.40.309.10:FF:000006">
    <property type="entry name" value="Gamma-glutamyl phosphate reductase"/>
    <property type="match status" value="1"/>
</dbReference>
<proteinExistence type="inferred from homology"/>